<evidence type="ECO:0000313" key="2">
    <source>
        <dbReference type="EMBL" id="TMQ55513.1"/>
    </source>
</evidence>
<comment type="caution">
    <text evidence="2">The sequence shown here is derived from an EMBL/GenBank/DDBJ whole genome shotgun (WGS) entry which is preliminary data.</text>
</comment>
<proteinExistence type="predicted"/>
<sequence>MNGMTILGFLLIVLGIVGLVFGGVTYTKDKDTTEIGPIDITVKEKEHVHIPPALAVTALVGGALLLVAGARRRGV</sequence>
<organism evidence="2 3">
    <name type="scientific">Eiseniibacteriota bacterium</name>
    <dbReference type="NCBI Taxonomy" id="2212470"/>
    <lineage>
        <taxon>Bacteria</taxon>
        <taxon>Candidatus Eiseniibacteriota</taxon>
    </lineage>
</organism>
<keyword evidence="1" id="KW-1133">Transmembrane helix</keyword>
<keyword evidence="1" id="KW-0472">Membrane</keyword>
<dbReference type="EMBL" id="VBOU01000022">
    <property type="protein sequence ID" value="TMQ55513.1"/>
    <property type="molecule type" value="Genomic_DNA"/>
</dbReference>
<dbReference type="Proteomes" id="UP000319829">
    <property type="component" value="Unassembled WGS sequence"/>
</dbReference>
<keyword evidence="1" id="KW-0812">Transmembrane</keyword>
<feature type="transmembrane region" description="Helical" evidence="1">
    <location>
        <begin position="50"/>
        <end position="70"/>
    </location>
</feature>
<gene>
    <name evidence="2" type="ORF">E6K74_03075</name>
</gene>
<reference evidence="2 3" key="1">
    <citation type="journal article" date="2019" name="Nat. Microbiol.">
        <title>Mediterranean grassland soil C-N compound turnover is dependent on rainfall and depth, and is mediated by genomically divergent microorganisms.</title>
        <authorList>
            <person name="Diamond S."/>
            <person name="Andeer P.F."/>
            <person name="Li Z."/>
            <person name="Crits-Christoph A."/>
            <person name="Burstein D."/>
            <person name="Anantharaman K."/>
            <person name="Lane K.R."/>
            <person name="Thomas B.C."/>
            <person name="Pan C."/>
            <person name="Northen T.R."/>
            <person name="Banfield J.F."/>
        </authorList>
    </citation>
    <scope>NUCLEOTIDE SEQUENCE [LARGE SCALE GENOMIC DNA]</scope>
    <source>
        <strain evidence="2">WS_4</strain>
    </source>
</reference>
<dbReference type="AlphaFoldDB" id="A0A538SVV0"/>
<accession>A0A538SVV0</accession>
<protein>
    <recommendedName>
        <fullName evidence="4">DUF3185 domain-containing protein</fullName>
    </recommendedName>
</protein>
<evidence type="ECO:0000313" key="3">
    <source>
        <dbReference type="Proteomes" id="UP000319829"/>
    </source>
</evidence>
<name>A0A538SVV0_UNCEI</name>
<evidence type="ECO:0008006" key="4">
    <source>
        <dbReference type="Google" id="ProtNLM"/>
    </source>
</evidence>
<evidence type="ECO:0000256" key="1">
    <source>
        <dbReference type="SAM" id="Phobius"/>
    </source>
</evidence>